<protein>
    <submittedName>
        <fullName evidence="3">Uncharacterized protein</fullName>
    </submittedName>
</protein>
<reference evidence="3" key="2">
    <citation type="submission" date="2024-08" db="UniProtKB">
        <authorList>
            <consortium name="EnsemblMetazoa"/>
        </authorList>
    </citation>
    <scope>IDENTIFICATION</scope>
</reference>
<reference evidence="4" key="1">
    <citation type="journal article" date="2013" name="Genome Biol.">
        <title>Draft genome of the mountain pine beetle, Dendroctonus ponderosae Hopkins, a major forest pest.</title>
        <authorList>
            <person name="Keeling C.I."/>
            <person name="Yuen M.M."/>
            <person name="Liao N.Y."/>
            <person name="Docking T.R."/>
            <person name="Chan S.K."/>
            <person name="Taylor G.A."/>
            <person name="Palmquist D.L."/>
            <person name="Jackman S.D."/>
            <person name="Nguyen A."/>
            <person name="Li M."/>
            <person name="Henderson H."/>
            <person name="Janes J.K."/>
            <person name="Zhao Y."/>
            <person name="Pandoh P."/>
            <person name="Moore R."/>
            <person name="Sperling F.A."/>
            <person name="Huber D.P."/>
            <person name="Birol I."/>
            <person name="Jones S.J."/>
            <person name="Bohlmann J."/>
        </authorList>
    </citation>
    <scope>NUCLEOTIDE SEQUENCE</scope>
</reference>
<feature type="compositionally biased region" description="Low complexity" evidence="2">
    <location>
        <begin position="503"/>
        <end position="514"/>
    </location>
</feature>
<feature type="coiled-coil region" evidence="1">
    <location>
        <begin position="47"/>
        <end position="74"/>
    </location>
</feature>
<keyword evidence="1" id="KW-0175">Coiled coil</keyword>
<evidence type="ECO:0000313" key="4">
    <source>
        <dbReference type="Proteomes" id="UP000019118"/>
    </source>
</evidence>
<organism evidence="3 4">
    <name type="scientific">Dendroctonus ponderosae</name>
    <name type="common">Mountain pine beetle</name>
    <dbReference type="NCBI Taxonomy" id="77166"/>
    <lineage>
        <taxon>Eukaryota</taxon>
        <taxon>Metazoa</taxon>
        <taxon>Ecdysozoa</taxon>
        <taxon>Arthropoda</taxon>
        <taxon>Hexapoda</taxon>
        <taxon>Insecta</taxon>
        <taxon>Pterygota</taxon>
        <taxon>Neoptera</taxon>
        <taxon>Endopterygota</taxon>
        <taxon>Coleoptera</taxon>
        <taxon>Polyphaga</taxon>
        <taxon>Cucujiformia</taxon>
        <taxon>Curculionidae</taxon>
        <taxon>Scolytinae</taxon>
        <taxon>Dendroctonus</taxon>
    </lineage>
</organism>
<name>A0AAR5PJI3_DENPD</name>
<keyword evidence="4" id="KW-1185">Reference proteome</keyword>
<proteinExistence type="predicted"/>
<dbReference type="Proteomes" id="UP000019118">
    <property type="component" value="Unassembled WGS sequence"/>
</dbReference>
<feature type="coiled-coil region" evidence="1">
    <location>
        <begin position="103"/>
        <end position="161"/>
    </location>
</feature>
<evidence type="ECO:0000256" key="2">
    <source>
        <dbReference type="SAM" id="MobiDB-lite"/>
    </source>
</evidence>
<dbReference type="GeneID" id="109538417"/>
<dbReference type="AlphaFoldDB" id="A0AAR5PJI3"/>
<dbReference type="KEGG" id="dpa:109538417"/>
<accession>A0AAR5PJI3</accession>
<evidence type="ECO:0000256" key="1">
    <source>
        <dbReference type="SAM" id="Coils"/>
    </source>
</evidence>
<feature type="coiled-coil region" evidence="1">
    <location>
        <begin position="308"/>
        <end position="413"/>
    </location>
</feature>
<dbReference type="EnsemblMetazoa" id="XM_019905640.1">
    <property type="protein sequence ID" value="XP_019761199.1"/>
    <property type="gene ID" value="LOC109538417"/>
</dbReference>
<evidence type="ECO:0000313" key="3">
    <source>
        <dbReference type="EnsemblMetazoa" id="XP_019761199.1"/>
    </source>
</evidence>
<feature type="region of interest" description="Disordered" evidence="2">
    <location>
        <begin position="503"/>
        <end position="526"/>
    </location>
</feature>
<sequence>MDKNENNLHESTEESSAGTYCKEITPILSRNAVDQSIISKITEELKIKRLTMELAEMDAKIATIQKRIARDEKQGAELDRQLHNATEMEGQSMRCFKRTEKMFTVLVDECDKLKNEYKNLEGRQLEFTTKVEELILKNQTIRDMQQEIENLEQQIKEILNAPKPSLDENLVQENLQLRIKYQKQVQEIANKRLKQSQLAELTHRKCKLLQEICMAQTRNKELQEKVTAKKQVSEKNRNMLQAKFAQIQDKIASNVSTRNELLNGIKESEERVEDITSKIFSKKSQHLLMVQEKKLELAELRSSKQSELANEQLKRAEEQDQLKSLNEKLEAERQEVDEWQAKKQALDNQLQFLKNQLTDLSTSLENRLAKADADSREKKDLLLKQHSLEAGKIEFLELQRNENLNKVKDTQKDLKKQETLLKWEHMQYQFVQNDAAKLGIDTSTIINSQKTNKYTTNINQENMKVEVTEIEEDELTSGQKSPGILKSPGRAIFQKTDKHVSFEGLSSTESSTSGVATKDGRAVNPDLNEDEFDKLIDEWAITMPSTKRRKHFDF</sequence>